<dbReference type="SUPFAM" id="SSF81321">
    <property type="entry name" value="Family A G protein-coupled receptor-like"/>
    <property type="match status" value="1"/>
</dbReference>
<reference evidence="2 3" key="1">
    <citation type="submission" date="2018-11" db="EMBL/GenBank/DDBJ databases">
        <authorList>
            <consortium name="Pathogen Informatics"/>
        </authorList>
    </citation>
    <scope>NUCLEOTIDE SEQUENCE [LARGE SCALE GENOMIC DNA]</scope>
</reference>
<proteinExistence type="predicted"/>
<accession>A0A3P7LCY2</accession>
<keyword evidence="3" id="KW-1185">Reference proteome</keyword>
<evidence type="ECO:0008006" key="4">
    <source>
        <dbReference type="Google" id="ProtNLM"/>
    </source>
</evidence>
<feature type="transmembrane region" description="Helical" evidence="1">
    <location>
        <begin position="99"/>
        <end position="117"/>
    </location>
</feature>
<dbReference type="Proteomes" id="UP000281553">
    <property type="component" value="Unassembled WGS sequence"/>
</dbReference>
<feature type="transmembrane region" description="Helical" evidence="1">
    <location>
        <begin position="129"/>
        <end position="152"/>
    </location>
</feature>
<keyword evidence="1" id="KW-0812">Transmembrane</keyword>
<sequence>MTSELSFWVCAPNTDFPCALDIINLILEPIGISLNVWVLHMLCRLRGKTLTSLTLLRTLTCTALLTLLMNFIEDVYPFPLSTDSYVFNRIACYVWYSRFFYWIFVVMGGLVLTYFTANRAIQIVCKYQFAYSSSQAVELGSVAAIVVFSALLTLPQAITVQTDGKRCICFEKPIKIPNVVWTFTEVYLFFSVLLVLNGIILTFSCVKVLRWMHQTPRDSQIDTVNSVCFPGTPTELVERFANCRGWKTASVCMVPLSVSYVICFAYDSIYQFICATGLCTYVIHSPAQKFGGTLLILHAVNVPIILLIFIPALRHEACLLKSRFANAVRRSAQA</sequence>
<dbReference type="AlphaFoldDB" id="A0A3P7LCY2"/>
<gene>
    <name evidence="2" type="ORF">DILT_LOCUS10475</name>
</gene>
<dbReference type="OrthoDB" id="6228769at2759"/>
<feature type="transmembrane region" description="Helical" evidence="1">
    <location>
        <begin position="186"/>
        <end position="209"/>
    </location>
</feature>
<protein>
    <recommendedName>
        <fullName evidence="4">G-protein coupled receptors family 1 profile domain-containing protein</fullName>
    </recommendedName>
</protein>
<dbReference type="EMBL" id="UYRU01059877">
    <property type="protein sequence ID" value="VDN14644.1"/>
    <property type="molecule type" value="Genomic_DNA"/>
</dbReference>
<keyword evidence="1" id="KW-1133">Transmembrane helix</keyword>
<dbReference type="Gene3D" id="1.20.1070.10">
    <property type="entry name" value="Rhodopsin 7-helix transmembrane proteins"/>
    <property type="match status" value="1"/>
</dbReference>
<name>A0A3P7LCY2_DIBLA</name>
<feature type="transmembrane region" description="Helical" evidence="1">
    <location>
        <begin position="22"/>
        <end position="42"/>
    </location>
</feature>
<evidence type="ECO:0000256" key="1">
    <source>
        <dbReference type="SAM" id="Phobius"/>
    </source>
</evidence>
<organism evidence="2 3">
    <name type="scientific">Dibothriocephalus latus</name>
    <name type="common">Fish tapeworm</name>
    <name type="synonym">Diphyllobothrium latum</name>
    <dbReference type="NCBI Taxonomy" id="60516"/>
    <lineage>
        <taxon>Eukaryota</taxon>
        <taxon>Metazoa</taxon>
        <taxon>Spiralia</taxon>
        <taxon>Lophotrochozoa</taxon>
        <taxon>Platyhelminthes</taxon>
        <taxon>Cestoda</taxon>
        <taxon>Eucestoda</taxon>
        <taxon>Diphyllobothriidea</taxon>
        <taxon>Diphyllobothriidae</taxon>
        <taxon>Dibothriocephalus</taxon>
    </lineage>
</organism>
<feature type="transmembrane region" description="Helical" evidence="1">
    <location>
        <begin position="260"/>
        <end position="283"/>
    </location>
</feature>
<evidence type="ECO:0000313" key="2">
    <source>
        <dbReference type="EMBL" id="VDN14644.1"/>
    </source>
</evidence>
<feature type="transmembrane region" description="Helical" evidence="1">
    <location>
        <begin position="295"/>
        <end position="313"/>
    </location>
</feature>
<evidence type="ECO:0000313" key="3">
    <source>
        <dbReference type="Proteomes" id="UP000281553"/>
    </source>
</evidence>
<feature type="transmembrane region" description="Helical" evidence="1">
    <location>
        <begin position="54"/>
        <end position="72"/>
    </location>
</feature>
<keyword evidence="1" id="KW-0472">Membrane</keyword>